<gene>
    <name evidence="1" type="ORF">OJF2_00240</name>
</gene>
<protein>
    <submittedName>
        <fullName evidence="1">Uncharacterized protein</fullName>
    </submittedName>
</protein>
<sequence length="74" mass="7895">MDQPLIVRGRYAGRTFIPEGPLPDTEGVAELVIIPGPPRPRGSIADAFGTAAVPRSGDDILAQVRAGRDEWGDR</sequence>
<organism evidence="1 2">
    <name type="scientific">Aquisphaera giovannonii</name>
    <dbReference type="NCBI Taxonomy" id="406548"/>
    <lineage>
        <taxon>Bacteria</taxon>
        <taxon>Pseudomonadati</taxon>
        <taxon>Planctomycetota</taxon>
        <taxon>Planctomycetia</taxon>
        <taxon>Isosphaerales</taxon>
        <taxon>Isosphaeraceae</taxon>
        <taxon>Aquisphaera</taxon>
    </lineage>
</organism>
<reference evidence="1 2" key="1">
    <citation type="submission" date="2019-08" db="EMBL/GenBank/DDBJ databases">
        <title>Deep-cultivation of Planctomycetes and their phenomic and genomic characterization uncovers novel biology.</title>
        <authorList>
            <person name="Wiegand S."/>
            <person name="Jogler M."/>
            <person name="Boedeker C."/>
            <person name="Pinto D."/>
            <person name="Vollmers J."/>
            <person name="Rivas-Marin E."/>
            <person name="Kohn T."/>
            <person name="Peeters S.H."/>
            <person name="Heuer A."/>
            <person name="Rast P."/>
            <person name="Oberbeckmann S."/>
            <person name="Bunk B."/>
            <person name="Jeske O."/>
            <person name="Meyerdierks A."/>
            <person name="Storesund J.E."/>
            <person name="Kallscheuer N."/>
            <person name="Luecker S."/>
            <person name="Lage O.M."/>
            <person name="Pohl T."/>
            <person name="Merkel B.J."/>
            <person name="Hornburger P."/>
            <person name="Mueller R.-W."/>
            <person name="Bruemmer F."/>
            <person name="Labrenz M."/>
            <person name="Spormann A.M."/>
            <person name="Op den Camp H."/>
            <person name="Overmann J."/>
            <person name="Amann R."/>
            <person name="Jetten M.S.M."/>
            <person name="Mascher T."/>
            <person name="Medema M.H."/>
            <person name="Devos D.P."/>
            <person name="Kaster A.-K."/>
            <person name="Ovreas L."/>
            <person name="Rohde M."/>
            <person name="Galperin M.Y."/>
            <person name="Jogler C."/>
        </authorList>
    </citation>
    <scope>NUCLEOTIDE SEQUENCE [LARGE SCALE GENOMIC DNA]</scope>
    <source>
        <strain evidence="1 2">OJF2</strain>
    </source>
</reference>
<dbReference type="AlphaFoldDB" id="A0A5B9VU18"/>
<evidence type="ECO:0000313" key="2">
    <source>
        <dbReference type="Proteomes" id="UP000324233"/>
    </source>
</evidence>
<dbReference type="Proteomes" id="UP000324233">
    <property type="component" value="Chromosome"/>
</dbReference>
<keyword evidence="2" id="KW-1185">Reference proteome</keyword>
<proteinExistence type="predicted"/>
<evidence type="ECO:0000313" key="1">
    <source>
        <dbReference type="EMBL" id="QEH31559.1"/>
    </source>
</evidence>
<accession>A0A5B9VU18</accession>
<dbReference type="KEGG" id="agv:OJF2_00240"/>
<dbReference type="RefSeq" id="WP_148590139.1">
    <property type="nucleotide sequence ID" value="NZ_CP042997.1"/>
</dbReference>
<name>A0A5B9VU18_9BACT</name>
<dbReference type="EMBL" id="CP042997">
    <property type="protein sequence ID" value="QEH31559.1"/>
    <property type="molecule type" value="Genomic_DNA"/>
</dbReference>